<dbReference type="OrthoDB" id="3806873at2"/>
<dbReference type="Proteomes" id="UP000094487">
    <property type="component" value="Unassembled WGS sequence"/>
</dbReference>
<evidence type="ECO:0000313" key="2">
    <source>
        <dbReference type="EMBL" id="ODP38480.1"/>
    </source>
</evidence>
<evidence type="ECO:0000259" key="1">
    <source>
        <dbReference type="Pfam" id="PF01636"/>
    </source>
</evidence>
<dbReference type="InterPro" id="IPR011009">
    <property type="entry name" value="Kinase-like_dom_sf"/>
</dbReference>
<protein>
    <recommendedName>
        <fullName evidence="1">Aminoglycoside phosphotransferase domain-containing protein</fullName>
    </recommendedName>
</protein>
<dbReference type="InterPro" id="IPR002575">
    <property type="entry name" value="Aminoglycoside_PTrfase"/>
</dbReference>
<dbReference type="CDD" id="cd05154">
    <property type="entry name" value="ACAD10_11_N-like"/>
    <property type="match status" value="1"/>
</dbReference>
<dbReference type="RefSeq" id="WP_069319911.1">
    <property type="nucleotide sequence ID" value="NZ_MDDS01000014.1"/>
</dbReference>
<dbReference type="Pfam" id="PF01636">
    <property type="entry name" value="APH"/>
    <property type="match status" value="1"/>
</dbReference>
<dbReference type="PANTHER" id="PTHR47829:SF1">
    <property type="entry name" value="HAD FAMILY PHOSPHATASE"/>
    <property type="match status" value="1"/>
</dbReference>
<dbReference type="PANTHER" id="PTHR47829">
    <property type="entry name" value="HYDROLASE, PUTATIVE (AFU_ORTHOLOGUE AFUA_1G12880)-RELATED"/>
    <property type="match status" value="1"/>
</dbReference>
<reference evidence="2 3" key="1">
    <citation type="submission" date="2016-08" db="EMBL/GenBank/DDBJ databases">
        <title>Draft genome of the agarase producing Sphingomonas sp. MCT13.</title>
        <authorList>
            <person name="D'Andrea M.M."/>
            <person name="Rossolini G.M."/>
            <person name="Thaller M.C."/>
        </authorList>
    </citation>
    <scope>NUCLEOTIDE SEQUENCE [LARGE SCALE GENOMIC DNA]</scope>
    <source>
        <strain evidence="2 3">MCT13</strain>
    </source>
</reference>
<dbReference type="SUPFAM" id="SSF56112">
    <property type="entry name" value="Protein kinase-like (PK-like)"/>
    <property type="match status" value="1"/>
</dbReference>
<sequence>MTPDSNTLNTETLVPWLDRTLPELGDGPLVAEILTGGATNIVMRIDRGGTPVVLRRPPLAPRPDSFKVLGREARVLGALNGTPVRKPELIACCEDQAVLGVPFYIMEYVPGWLAMDPKKFPAAFDPPEIRRQLAFELVGGIAELAKVDYRAVGLEGFGKPDGFLARQVDRWLYQHASYADSEGYGYRPLPGKDAVVDWLRANTPETPHIGIIHGDYGYPNALFAPEAPARLAAIIDWELSTIGDPLLDLGWLMYAVPSERSAVRPPELYQDPSYPLREELVEHYAAITGRPVVNLTYYMVLAQFKLAMLLERHYARGLNGRLDREMGEQMGALVLDLLRAASEMTREFDGASERQMA</sequence>
<dbReference type="STRING" id="1888892.BFL28_13845"/>
<organism evidence="2 3">
    <name type="scientific">Sphingomonas turrisvirgatae</name>
    <dbReference type="NCBI Taxonomy" id="1888892"/>
    <lineage>
        <taxon>Bacteria</taxon>
        <taxon>Pseudomonadati</taxon>
        <taxon>Pseudomonadota</taxon>
        <taxon>Alphaproteobacteria</taxon>
        <taxon>Sphingomonadales</taxon>
        <taxon>Sphingomonadaceae</taxon>
        <taxon>Sphingomonas</taxon>
    </lineage>
</organism>
<dbReference type="Gene3D" id="3.30.200.20">
    <property type="entry name" value="Phosphorylase Kinase, domain 1"/>
    <property type="match status" value="1"/>
</dbReference>
<gene>
    <name evidence="2" type="ORF">BFL28_13845</name>
</gene>
<accession>A0A1E3M0A2</accession>
<dbReference type="Gene3D" id="3.90.1200.10">
    <property type="match status" value="1"/>
</dbReference>
<dbReference type="AlphaFoldDB" id="A0A1E3M0A2"/>
<keyword evidence="3" id="KW-1185">Reference proteome</keyword>
<dbReference type="InterPro" id="IPR052898">
    <property type="entry name" value="ACAD10-like"/>
</dbReference>
<dbReference type="EMBL" id="MDDS01000014">
    <property type="protein sequence ID" value="ODP38480.1"/>
    <property type="molecule type" value="Genomic_DNA"/>
</dbReference>
<name>A0A1E3M0A2_9SPHN</name>
<feature type="domain" description="Aminoglycoside phosphotransferase" evidence="1">
    <location>
        <begin position="33"/>
        <end position="262"/>
    </location>
</feature>
<evidence type="ECO:0000313" key="3">
    <source>
        <dbReference type="Proteomes" id="UP000094487"/>
    </source>
</evidence>
<proteinExistence type="predicted"/>
<dbReference type="InterPro" id="IPR041726">
    <property type="entry name" value="ACAD10_11_N"/>
</dbReference>
<comment type="caution">
    <text evidence="2">The sequence shown here is derived from an EMBL/GenBank/DDBJ whole genome shotgun (WGS) entry which is preliminary data.</text>
</comment>